<proteinExistence type="predicted"/>
<dbReference type="GeneID" id="5427398"/>
<evidence type="ECO:0000313" key="3">
    <source>
        <dbReference type="Proteomes" id="UP000001798"/>
    </source>
</evidence>
<dbReference type="InterPro" id="IPR003347">
    <property type="entry name" value="JmjC_dom"/>
</dbReference>
<keyword evidence="3" id="KW-1185">Reference proteome</keyword>
<dbReference type="InterPro" id="IPR041667">
    <property type="entry name" value="Cupin_8"/>
</dbReference>
<name>A0A384JVV2_BOTFB</name>
<gene>
    <name evidence="2" type="ORF">BCIN_11g00820</name>
</gene>
<dbReference type="PROSITE" id="PS51184">
    <property type="entry name" value="JMJC"/>
    <property type="match status" value="1"/>
</dbReference>
<dbReference type="PANTHER" id="PTHR12461:SF105">
    <property type="entry name" value="HYPOXIA-INDUCIBLE FACTOR 1-ALPHA INHIBITOR"/>
    <property type="match status" value="1"/>
</dbReference>
<dbReference type="EMBL" id="CP009815">
    <property type="protein sequence ID" value="ATZ54739.1"/>
    <property type="molecule type" value="Genomic_DNA"/>
</dbReference>
<evidence type="ECO:0000259" key="1">
    <source>
        <dbReference type="PROSITE" id="PS51184"/>
    </source>
</evidence>
<sequence length="345" mass="38962">MRLRLASTICQTTKCKGGPSSSIATRKYHSLPSVQTINYSFDHVNLDEFRQEAFIPMKPILMKSVEDKASTGLGREKSIDVIEKWFKHVSSTQFANTLPPTKISTLLPSQYLHSFAGTILPYELTIDSDALRKRLEWLMQPSNQCHTMFSEQLRQSLEPYDSKKSFYHFYAPFSLFLSATDPACSLPLYIAQAQIADLPAELQRDLPTPKVVKETGKGDIYDANIWMGISTSYTPLHKDPNPNLFIQLVSKKRVRLFPPAVGVGMYHHVQQSIGASGIASMRGEEMMEGPERSLLEDRVWGEKIIDQGFEVEVGPGDALFIPKGWWHSIKSSESGINASVNWWFR</sequence>
<feature type="domain" description="JmjC" evidence="1">
    <location>
        <begin position="187"/>
        <end position="345"/>
    </location>
</feature>
<reference evidence="2 3" key="1">
    <citation type="journal article" date="2011" name="PLoS Genet.">
        <title>Genomic analysis of the necrotrophic fungal pathogens Sclerotinia sclerotiorum and Botrytis cinerea.</title>
        <authorList>
            <person name="Amselem J."/>
            <person name="Cuomo C.A."/>
            <person name="van Kan J.A."/>
            <person name="Viaud M."/>
            <person name="Benito E.P."/>
            <person name="Couloux A."/>
            <person name="Coutinho P.M."/>
            <person name="de Vries R.P."/>
            <person name="Dyer P.S."/>
            <person name="Fillinger S."/>
            <person name="Fournier E."/>
            <person name="Gout L."/>
            <person name="Hahn M."/>
            <person name="Kohn L."/>
            <person name="Lapalu N."/>
            <person name="Plummer K.M."/>
            <person name="Pradier J.M."/>
            <person name="Quevillon E."/>
            <person name="Sharon A."/>
            <person name="Simon A."/>
            <person name="ten Have A."/>
            <person name="Tudzynski B."/>
            <person name="Tudzynski P."/>
            <person name="Wincker P."/>
            <person name="Andrew M."/>
            <person name="Anthouard V."/>
            <person name="Beever R.E."/>
            <person name="Beffa R."/>
            <person name="Benoit I."/>
            <person name="Bouzid O."/>
            <person name="Brault B."/>
            <person name="Chen Z."/>
            <person name="Choquer M."/>
            <person name="Collemare J."/>
            <person name="Cotton P."/>
            <person name="Danchin E.G."/>
            <person name="Da Silva C."/>
            <person name="Gautier A."/>
            <person name="Giraud C."/>
            <person name="Giraud T."/>
            <person name="Gonzalez C."/>
            <person name="Grossetete S."/>
            <person name="Guldener U."/>
            <person name="Henrissat B."/>
            <person name="Howlett B.J."/>
            <person name="Kodira C."/>
            <person name="Kretschmer M."/>
            <person name="Lappartient A."/>
            <person name="Leroch M."/>
            <person name="Levis C."/>
            <person name="Mauceli E."/>
            <person name="Neuveglise C."/>
            <person name="Oeser B."/>
            <person name="Pearson M."/>
            <person name="Poulain J."/>
            <person name="Poussereau N."/>
            <person name="Quesneville H."/>
            <person name="Rascle C."/>
            <person name="Schumacher J."/>
            <person name="Segurens B."/>
            <person name="Sexton A."/>
            <person name="Silva E."/>
            <person name="Sirven C."/>
            <person name="Soanes D.M."/>
            <person name="Talbot N.J."/>
            <person name="Templeton M."/>
            <person name="Yandava C."/>
            <person name="Yarden O."/>
            <person name="Zeng Q."/>
            <person name="Rollins J.A."/>
            <person name="Lebrun M.H."/>
            <person name="Dickman M."/>
        </authorList>
    </citation>
    <scope>NUCLEOTIDE SEQUENCE [LARGE SCALE GENOMIC DNA]</scope>
    <source>
        <strain evidence="2 3">B05.10</strain>
    </source>
</reference>
<dbReference type="VEuPathDB" id="FungiDB:Bcin11g00820"/>
<dbReference type="KEGG" id="bfu:BCIN_11g00820"/>
<reference evidence="2 3" key="3">
    <citation type="journal article" date="2017" name="Mol. Plant Pathol.">
        <title>A gapless genome sequence of the fungus Botrytis cinerea.</title>
        <authorList>
            <person name="Van Kan J.A."/>
            <person name="Stassen J.H."/>
            <person name="Mosbach A."/>
            <person name="Van Der Lee T.A."/>
            <person name="Faino L."/>
            <person name="Farmer A.D."/>
            <person name="Papasotiriou D.G."/>
            <person name="Zhou S."/>
            <person name="Seidl M.F."/>
            <person name="Cottam E."/>
            <person name="Edel D."/>
            <person name="Hahn M."/>
            <person name="Schwartz D.C."/>
            <person name="Dietrich R.A."/>
            <person name="Widdison S."/>
            <person name="Scalliet G."/>
        </authorList>
    </citation>
    <scope>NUCLEOTIDE SEQUENCE [LARGE SCALE GENOMIC DNA]</scope>
    <source>
        <strain evidence="2 3">B05.10</strain>
    </source>
</reference>
<accession>A0A384JVV2</accession>
<protein>
    <recommendedName>
        <fullName evidence="1">JmjC domain-containing protein</fullName>
    </recommendedName>
</protein>
<dbReference type="PANTHER" id="PTHR12461">
    <property type="entry name" value="HYPOXIA-INDUCIBLE FACTOR 1 ALPHA INHIBITOR-RELATED"/>
    <property type="match status" value="1"/>
</dbReference>
<organism evidence="2 3">
    <name type="scientific">Botryotinia fuckeliana (strain B05.10)</name>
    <name type="common">Noble rot fungus</name>
    <name type="synonym">Botrytis cinerea</name>
    <dbReference type="NCBI Taxonomy" id="332648"/>
    <lineage>
        <taxon>Eukaryota</taxon>
        <taxon>Fungi</taxon>
        <taxon>Dikarya</taxon>
        <taxon>Ascomycota</taxon>
        <taxon>Pezizomycotina</taxon>
        <taxon>Leotiomycetes</taxon>
        <taxon>Helotiales</taxon>
        <taxon>Sclerotiniaceae</taxon>
        <taxon>Botrytis</taxon>
    </lineage>
</organism>
<dbReference type="Proteomes" id="UP000001798">
    <property type="component" value="Chromosome 11"/>
</dbReference>
<dbReference type="OrthoDB" id="263283at2759"/>
<dbReference type="Pfam" id="PF13621">
    <property type="entry name" value="Cupin_8"/>
    <property type="match status" value="1"/>
</dbReference>
<dbReference type="SUPFAM" id="SSF51197">
    <property type="entry name" value="Clavaminate synthase-like"/>
    <property type="match status" value="1"/>
</dbReference>
<reference evidence="2 3" key="2">
    <citation type="journal article" date="2012" name="Eukaryot. Cell">
        <title>Genome update of Botrytis cinerea strains B05.10 and T4.</title>
        <authorList>
            <person name="Staats M."/>
            <person name="van Kan J.A."/>
        </authorList>
    </citation>
    <scope>NUCLEOTIDE SEQUENCE [LARGE SCALE GENOMIC DNA]</scope>
    <source>
        <strain evidence="2 3">B05.10</strain>
    </source>
</reference>
<dbReference type="Gene3D" id="2.60.120.650">
    <property type="entry name" value="Cupin"/>
    <property type="match status" value="1"/>
</dbReference>
<dbReference type="RefSeq" id="XP_001546934.2">
    <property type="nucleotide sequence ID" value="XM_001546884.2"/>
</dbReference>
<evidence type="ECO:0000313" key="2">
    <source>
        <dbReference type="EMBL" id="ATZ54739.1"/>
    </source>
</evidence>
<dbReference type="AlphaFoldDB" id="A0A384JVV2"/>